<accession>A0A537LPA3</accession>
<keyword evidence="1" id="KW-0732">Signal</keyword>
<feature type="chain" id="PRO_5022217280" evidence="1">
    <location>
        <begin position="28"/>
        <end position="189"/>
    </location>
</feature>
<gene>
    <name evidence="2" type="ORF">E6G98_08555</name>
</gene>
<reference evidence="2 3" key="1">
    <citation type="journal article" date="2019" name="Nat. Microbiol.">
        <title>Mediterranean grassland soil C-N compound turnover is dependent on rainfall and depth, and is mediated by genomically divergent microorganisms.</title>
        <authorList>
            <person name="Diamond S."/>
            <person name="Andeer P.F."/>
            <person name="Li Z."/>
            <person name="Crits-Christoph A."/>
            <person name="Burstein D."/>
            <person name="Anantharaman K."/>
            <person name="Lane K.R."/>
            <person name="Thomas B.C."/>
            <person name="Pan C."/>
            <person name="Northen T.R."/>
            <person name="Banfield J.F."/>
        </authorList>
    </citation>
    <scope>NUCLEOTIDE SEQUENCE [LARGE SCALE GENOMIC DNA]</scope>
    <source>
        <strain evidence="2">NP_1</strain>
    </source>
</reference>
<dbReference type="AlphaFoldDB" id="A0A537LPA3"/>
<dbReference type="EMBL" id="VBAI01000144">
    <property type="protein sequence ID" value="TMJ09833.1"/>
    <property type="molecule type" value="Genomic_DNA"/>
</dbReference>
<feature type="signal peptide" evidence="1">
    <location>
        <begin position="1"/>
        <end position="27"/>
    </location>
</feature>
<evidence type="ECO:0000256" key="1">
    <source>
        <dbReference type="SAM" id="SignalP"/>
    </source>
</evidence>
<dbReference type="Gene3D" id="3.40.50.10610">
    <property type="entry name" value="ABC-type transport auxiliary lipoprotein component"/>
    <property type="match status" value="1"/>
</dbReference>
<proteinExistence type="predicted"/>
<comment type="caution">
    <text evidence="2">The sequence shown here is derived from an EMBL/GenBank/DDBJ whole genome shotgun (WGS) entry which is preliminary data.</text>
</comment>
<protein>
    <submittedName>
        <fullName evidence="2">Uncharacterized protein</fullName>
    </submittedName>
</protein>
<name>A0A537LPA3_9BACT</name>
<evidence type="ECO:0000313" key="2">
    <source>
        <dbReference type="EMBL" id="TMJ09833.1"/>
    </source>
</evidence>
<organism evidence="2 3">
    <name type="scientific">Candidatus Segetimicrobium genomatis</name>
    <dbReference type="NCBI Taxonomy" id="2569760"/>
    <lineage>
        <taxon>Bacteria</taxon>
        <taxon>Bacillati</taxon>
        <taxon>Candidatus Sysuimicrobiota</taxon>
        <taxon>Candidatus Sysuimicrobiia</taxon>
        <taxon>Candidatus Sysuimicrobiales</taxon>
        <taxon>Candidatus Segetimicrobiaceae</taxon>
        <taxon>Candidatus Segetimicrobium</taxon>
    </lineage>
</organism>
<evidence type="ECO:0000313" key="3">
    <source>
        <dbReference type="Proteomes" id="UP000315217"/>
    </source>
</evidence>
<sequence length="189" mass="19715">MREKRRLTIVPLVLSILLLVGGAPATAQPGTVLAIADFADPGTDGGAMIQAERLSGYLQHRLQALAGDRLQVLAGDRVRAVMRAQGVTALDLLRRSRATSVAAALGASRIITGSWRTLSLASAPDAPPMPRGAEREATAVFDVWMIDAASGATVLHATYVGRATGQGRLVLLEAAREALDQAARAIAGM</sequence>
<dbReference type="Proteomes" id="UP000315217">
    <property type="component" value="Unassembled WGS sequence"/>
</dbReference>